<evidence type="ECO:0000256" key="1">
    <source>
        <dbReference type="SAM" id="MobiDB-lite"/>
    </source>
</evidence>
<evidence type="ECO:0000313" key="2">
    <source>
        <dbReference type="EMBL" id="CAE7528406.1"/>
    </source>
</evidence>
<sequence length="240" mass="26175">MSAKDYLRGMKTVFAKSSEKCLAMNVFALDELRAEAYGDWGRDAGAAVQAAFKAAAPVLLCDLPQEWTFSKIIPIYNDAWVRSRQKRLEFLSDLPTATRFQEAEEAIIREAVLAGHGGDLSSLDYGLGLCRPATGLAEADTRRLFLEERDSAMARAVCEALEGRSQRVLGESREETLKEGSSAVLQVGCCHVEGIVGEMQAHGYEVVGAPSQGWPRRKVATSKRKSNSKKSKTLGARGFA</sequence>
<dbReference type="EMBL" id="CAJNDS010002567">
    <property type="protein sequence ID" value="CAE7528406.1"/>
    <property type="molecule type" value="Genomic_DNA"/>
</dbReference>
<feature type="compositionally biased region" description="Basic residues" evidence="1">
    <location>
        <begin position="215"/>
        <end position="232"/>
    </location>
</feature>
<dbReference type="AlphaFoldDB" id="A0A812TLZ5"/>
<gene>
    <name evidence="2" type="ORF">SNAT2548_LOCUS29594</name>
</gene>
<evidence type="ECO:0008006" key="4">
    <source>
        <dbReference type="Google" id="ProtNLM"/>
    </source>
</evidence>
<reference evidence="2" key="1">
    <citation type="submission" date="2021-02" db="EMBL/GenBank/DDBJ databases">
        <authorList>
            <person name="Dougan E. K."/>
            <person name="Rhodes N."/>
            <person name="Thang M."/>
            <person name="Chan C."/>
        </authorList>
    </citation>
    <scope>NUCLEOTIDE SEQUENCE</scope>
</reference>
<evidence type="ECO:0000313" key="3">
    <source>
        <dbReference type="Proteomes" id="UP000604046"/>
    </source>
</evidence>
<organism evidence="2 3">
    <name type="scientific">Symbiodinium natans</name>
    <dbReference type="NCBI Taxonomy" id="878477"/>
    <lineage>
        <taxon>Eukaryota</taxon>
        <taxon>Sar</taxon>
        <taxon>Alveolata</taxon>
        <taxon>Dinophyceae</taxon>
        <taxon>Suessiales</taxon>
        <taxon>Symbiodiniaceae</taxon>
        <taxon>Symbiodinium</taxon>
    </lineage>
</organism>
<keyword evidence="3" id="KW-1185">Reference proteome</keyword>
<proteinExistence type="predicted"/>
<dbReference type="Proteomes" id="UP000604046">
    <property type="component" value="Unassembled WGS sequence"/>
</dbReference>
<comment type="caution">
    <text evidence="2">The sequence shown here is derived from an EMBL/GenBank/DDBJ whole genome shotgun (WGS) entry which is preliminary data.</text>
</comment>
<protein>
    <recommendedName>
        <fullName evidence="4">TraB domain-containing protein</fullName>
    </recommendedName>
</protein>
<name>A0A812TLZ5_9DINO</name>
<feature type="region of interest" description="Disordered" evidence="1">
    <location>
        <begin position="214"/>
        <end position="240"/>
    </location>
</feature>
<accession>A0A812TLZ5</accession>
<dbReference type="OrthoDB" id="432060at2759"/>